<accession>A0ABW9E5U3</accession>
<sequence length="2536" mass="259333">MTDSVTLSHDTTGAAADASNGNTDAGTAATDGGMIAGDLNALEGDYGNAPPGTGATVTAAVTRGVGAIQSANQAAENLQWDSALPTQYTDPEAYKAQIHADQVALVRADAQAIISAGIVMVAADQPYIGILLQIWGLILDYNQVHDPYDISQIAGLIAQFFGQGGPPSGGASAGADNDAKNLFGAGGREIDPVVLDLSGNGINLTSLNGSPTYFDFANNGFAQQSSWVGAGTGILCLDPNGAAITSSGQLIESFSQLEQLSGGAQVIDASNPLFSELRVWVADTATGNAAGEGSLYTLAQLGIVSINLAAILSNQSIDGNAVNYVSSFTLSDGATHEIAAVSLSQNTTATIPDTAVAVPTSIASLPQVAGAGTVRDLQSAMTLDATLATLVESFAGLPASTSLATITGDVEAIMYEWAGVAGVAPASRGKDVDARQLEFVEAFLGEQFSSIYGSNPMYHAYPDVDAAWNDLYTSVFSQLVLQSPALASLVPEFQYENGAITADQSLASLQSAYTRLGDVTASNLSQWELVLRVADAYRLQAGLSLAGYEAFVSLFTSDGIGSLANAIASNLQIVVDNQGIWESGTPLNDTFYAGQGILELMGNGGGETYDDPSTQHDTFVYNKGDGSVEIEEGDSLSLNPTNTLQFGAGITAADVTVSLSGVDVVLTLTDGSKINLYQMDGSIIMGVQFITFADGTVWSRSQILAQVGQAAGATRYDYLQGTSGADLLDGGSGNVYSVGNGGNDTFVFDRGYGQLEINELDASAGDTNILQFGSGITASEVSVVADRAGDSILTVGPSGDRVTVDGNFSNTADGVQEVVFADGTVWTRQDLLAAEMATATTGADVLYGSSAAEYFDGKGGNDLEVGGGGGDTFVFDKGYGSLEINEFETADNTNTLILGAGISASSITVQATSMGDIVLTDGTTGDSIQLDGMFSSSGNGVQQVEFADGTVWTRQQIIHAEMTGTSGSDSIYGTSGADLIDGKGGNDFEIGVGGNDTFVFNAGYGDLEISEVDLNGNRNNVLQLGAGISESSLSAHATPDGNGLVLTDGITGDQITIDDMLFSAYYGVQEVVFADGTSLSASQLSQMASAIEGTTGNDTLTGAVGADRFDGKGGSDLEIGNGGSDTFIFDAGYGHLEIDEPSYGWATPVLELGAGISEASLQVLATANGTGLVVTDGVTGDQITLDGMLQNVGSGVRQVQFADGTTWTAAQLIQMETTGTTGNDTLYGTPGAELFDGKGGNDLEIGQGGNDTFVFNAGYGKLEINEGDPDRTPQNVLELGAGISESSLQVHAATGGLSLVLTGGVAGDQITLDDMLGASDWGVQAVQFVDGTTWSTAQLIQLETTGTTGNDTLYGTSGANLFDGNGGNDVEYGGGGNDTFVFNAGYGDLLINEVDTSSTAANVLHLGAGINETSIQVKASADGTGLVLTDGVAGDQVTLENVLWLNGAGVESVQFADGTTWSGQQLIKMETTGTTGNDSVDGTSGADYIDGKGGNDFVNGNGGNDTFVFNAGYGDLEIGITFAEDPASPVLLLGAGISEASLQVKATTDGTGLVLTDGIAGDQITLDDMLSMNMDGLQTVEFADGTSLSAAQLTRMETTGTTGNDTLYGVDGQVNLFDGKGGNDVEIGGGGNDTFVFDAGYGQLTINENYSWSSSIPILKLGAGISETSMQVKATADGGGIVLTDGITGDQITLQNMLDRTASGVKYGVEQVQFADGTTWTAAQLIQMETTGTTGNDSLYGTQNAELFDGKGGDDYESGGGGSDTFVFNAGYGQIEVNDYYFGVSAPVLELGAGISESGLSVKGNGNNGLVLTDGIAGDQITLDGMLTANGEGVSEVQFADGTTWSAAQLAQMAFTGTTGNDTLYGTSGADRFDGKGGNDVEIGQGGSDTFVFNAGYGHLEIKETYASGYVDSELQLGAGIAVSSVQVSATADGTGLVLTDGVSGDQITLDSMLSNDSDGVESVQFADGTSWSRQQLIQMETTGTTGNDTLYGTDGADQFDGNGGNDVEIGDGGNDTFVFNAGYGQLEINETDYNGAANNVLQLGAGISESSVTVASVGNNVVVTDSVSGDQITLDAMMTDSTDGVQDIQFADGTVWTRQQLLQQIPPVAPGSVIYGTSGNDTLTGTPSAEVFDGKGGNDLEIGEGGGDTFIFNPGYGQLEIEEGDTTNAVNTLQLGAGISESSITLTATRQGALVITDGIAGDQIIVDDGVLGNLYGIINAGVEQVQFADGTTWSLNQILQTVDVATTGSDALFGGSGADVIDGKGGNDYEYGGGGGDTFVFNPGYGQLEIAETESHGATNVLQLGAGINESLLQVKASSDGYSLVLTDGVSGDQITLDYMLLSPSAYGIEQVAFADGTTLSTAQLFQMETTGTAGNDTLTGTPSAEVFDGKGGNDVEYGKGGDDTYVMQAGYGAQTIVNGVYSGAAAGDLAAADVNPDNLWLQRVGNDLQVDIMGSTTEATIQNWFTYTASQLSEITVSGGAAGNLTLDTQINGLVQAMATFSANNTAFDPTSSSNPIITDPTVLAEVNAAWHH</sequence>
<feature type="domain" description="Haemolysin-type calcium binding-related" evidence="5">
    <location>
        <begin position="1172"/>
        <end position="1211"/>
    </location>
</feature>
<name>A0ABW9E5U3_9BURK</name>
<proteinExistence type="predicted"/>
<evidence type="ECO:0000256" key="4">
    <source>
        <dbReference type="SAM" id="MobiDB-lite"/>
    </source>
</evidence>
<evidence type="ECO:0000256" key="1">
    <source>
        <dbReference type="ARBA" id="ARBA00004613"/>
    </source>
</evidence>
<feature type="domain" description="Haemolysin-type calcium binding-related" evidence="5">
    <location>
        <begin position="792"/>
        <end position="829"/>
    </location>
</feature>
<dbReference type="Pfam" id="PF06594">
    <property type="entry name" value="HCBP_related"/>
    <property type="match status" value="10"/>
</dbReference>
<evidence type="ECO:0000313" key="6">
    <source>
        <dbReference type="EMBL" id="MFM0642431.1"/>
    </source>
</evidence>
<dbReference type="InterPro" id="IPR050557">
    <property type="entry name" value="RTX_toxin/Mannuronan_C5-epim"/>
</dbReference>
<keyword evidence="3" id="KW-0106">Calcium</keyword>
<keyword evidence="7" id="KW-1185">Reference proteome</keyword>
<dbReference type="InterPro" id="IPR001343">
    <property type="entry name" value="Hemolysn_Ca-bd"/>
</dbReference>
<dbReference type="SUPFAM" id="SSF51120">
    <property type="entry name" value="beta-Roll"/>
    <property type="match status" value="12"/>
</dbReference>
<feature type="domain" description="Haemolysin-type calcium binding-related" evidence="5">
    <location>
        <begin position="1810"/>
        <end position="1849"/>
    </location>
</feature>
<dbReference type="RefSeq" id="WP_408242100.1">
    <property type="nucleotide sequence ID" value="NZ_JAQQCF010000073.1"/>
</dbReference>
<evidence type="ECO:0000313" key="7">
    <source>
        <dbReference type="Proteomes" id="UP001629432"/>
    </source>
</evidence>
<feature type="domain" description="Haemolysin-type calcium binding-related" evidence="5">
    <location>
        <begin position="2326"/>
        <end position="2366"/>
    </location>
</feature>
<feature type="region of interest" description="Disordered" evidence="4">
    <location>
        <begin position="1"/>
        <end position="24"/>
    </location>
</feature>
<evidence type="ECO:0000256" key="2">
    <source>
        <dbReference type="ARBA" id="ARBA00022525"/>
    </source>
</evidence>
<dbReference type="PANTHER" id="PTHR38340:SF1">
    <property type="entry name" value="S-LAYER PROTEIN"/>
    <property type="match status" value="1"/>
</dbReference>
<gene>
    <name evidence="6" type="ORF">PQQ63_37770</name>
</gene>
<feature type="domain" description="Haemolysin-type calcium binding-related" evidence="5">
    <location>
        <begin position="2069"/>
        <end position="2101"/>
    </location>
</feature>
<comment type="caution">
    <text evidence="6">The sequence shown here is derived from an EMBL/GenBank/DDBJ whole genome shotgun (WGS) entry which is preliminary data.</text>
</comment>
<feature type="domain" description="Haemolysin-type calcium binding-related" evidence="5">
    <location>
        <begin position="1685"/>
        <end position="1724"/>
    </location>
</feature>
<feature type="compositionally biased region" description="Polar residues" evidence="4">
    <location>
        <begin position="1"/>
        <end position="11"/>
    </location>
</feature>
<keyword evidence="2" id="KW-0964">Secreted</keyword>
<evidence type="ECO:0000259" key="5">
    <source>
        <dbReference type="Pfam" id="PF06594"/>
    </source>
</evidence>
<evidence type="ECO:0000256" key="3">
    <source>
        <dbReference type="ARBA" id="ARBA00022837"/>
    </source>
</evidence>
<dbReference type="InterPro" id="IPR011049">
    <property type="entry name" value="Serralysin-like_metalloprot_C"/>
</dbReference>
<dbReference type="Pfam" id="PF00353">
    <property type="entry name" value="HemolysinCabind"/>
    <property type="match status" value="13"/>
</dbReference>
<feature type="domain" description="Haemolysin-type calcium binding-related" evidence="5">
    <location>
        <begin position="916"/>
        <end position="956"/>
    </location>
</feature>
<feature type="domain" description="Haemolysin-type calcium binding-related" evidence="5">
    <location>
        <begin position="1426"/>
        <end position="1464"/>
    </location>
</feature>
<dbReference type="EMBL" id="JAQQCF010000073">
    <property type="protein sequence ID" value="MFM0642431.1"/>
    <property type="molecule type" value="Genomic_DNA"/>
</dbReference>
<dbReference type="InterPro" id="IPR010566">
    <property type="entry name" value="Haemolys_ca-bd"/>
</dbReference>
<comment type="subcellular location">
    <subcellularLocation>
        <location evidence="1">Secreted</location>
    </subcellularLocation>
</comment>
<reference evidence="6 7" key="1">
    <citation type="journal article" date="2024" name="Chem. Sci.">
        <title>Discovery of megapolipeptins by genome mining of a Burkholderiales bacteria collection.</title>
        <authorList>
            <person name="Paulo B.S."/>
            <person name="Recchia M.J.J."/>
            <person name="Lee S."/>
            <person name="Fergusson C.H."/>
            <person name="Romanowski S.B."/>
            <person name="Hernandez A."/>
            <person name="Krull N."/>
            <person name="Liu D.Y."/>
            <person name="Cavanagh H."/>
            <person name="Bos A."/>
            <person name="Gray C.A."/>
            <person name="Murphy B.T."/>
            <person name="Linington R.G."/>
            <person name="Eustaquio A.S."/>
        </authorList>
    </citation>
    <scope>NUCLEOTIDE SEQUENCE [LARGE SCALE GENOMIC DNA]</scope>
    <source>
        <strain evidence="6 7">RL17-338-BIC-A</strain>
    </source>
</reference>
<dbReference type="PRINTS" id="PR00313">
    <property type="entry name" value="CABNDNGRPT"/>
</dbReference>
<organism evidence="6 7">
    <name type="scientific">Paraburkholderia metrosideri</name>
    <dbReference type="NCBI Taxonomy" id="580937"/>
    <lineage>
        <taxon>Bacteria</taxon>
        <taxon>Pseudomonadati</taxon>
        <taxon>Pseudomonadota</taxon>
        <taxon>Betaproteobacteria</taxon>
        <taxon>Burkholderiales</taxon>
        <taxon>Burkholderiaceae</taxon>
        <taxon>Paraburkholderia</taxon>
    </lineage>
</organism>
<feature type="domain" description="Haemolysin-type calcium binding-related" evidence="5">
    <location>
        <begin position="1937"/>
        <end position="1975"/>
    </location>
</feature>
<dbReference type="Gene3D" id="2.150.10.10">
    <property type="entry name" value="Serralysin-like metalloprotease, C-terminal"/>
    <property type="match status" value="7"/>
</dbReference>
<feature type="domain" description="Haemolysin-type calcium binding-related" evidence="5">
    <location>
        <begin position="1044"/>
        <end position="1082"/>
    </location>
</feature>
<protein>
    <submittedName>
        <fullName evidence="6">Calcium-binding protein</fullName>
    </submittedName>
</protein>
<dbReference type="Proteomes" id="UP001629432">
    <property type="component" value="Unassembled WGS sequence"/>
</dbReference>
<dbReference type="PANTHER" id="PTHR38340">
    <property type="entry name" value="S-LAYER PROTEIN"/>
    <property type="match status" value="1"/>
</dbReference>